<proteinExistence type="predicted"/>
<dbReference type="PROSITE" id="PS50176">
    <property type="entry name" value="ARM_REPEAT"/>
    <property type="match status" value="1"/>
</dbReference>
<evidence type="ECO:0000313" key="6">
    <source>
        <dbReference type="Proteomes" id="UP001443914"/>
    </source>
</evidence>
<reference evidence="5" key="1">
    <citation type="submission" date="2024-03" db="EMBL/GenBank/DDBJ databases">
        <title>WGS assembly of Saponaria officinalis var. Norfolk2.</title>
        <authorList>
            <person name="Jenkins J."/>
            <person name="Shu S."/>
            <person name="Grimwood J."/>
            <person name="Barry K."/>
            <person name="Goodstein D."/>
            <person name="Schmutz J."/>
            <person name="Leebens-Mack J."/>
            <person name="Osbourn A."/>
        </authorList>
    </citation>
    <scope>NUCLEOTIDE SEQUENCE [LARGE SCALE GENOMIC DNA]</scope>
    <source>
        <strain evidence="5">JIC</strain>
    </source>
</reference>
<feature type="compositionally biased region" description="Low complexity" evidence="3">
    <location>
        <begin position="351"/>
        <end position="365"/>
    </location>
</feature>
<dbReference type="Pfam" id="PF25055">
    <property type="entry name" value="DUF7792"/>
    <property type="match status" value="1"/>
</dbReference>
<comment type="caution">
    <text evidence="5">The sequence shown here is derived from an EMBL/GenBank/DDBJ whole genome shotgun (WGS) entry which is preliminary data.</text>
</comment>
<evidence type="ECO:0000256" key="2">
    <source>
        <dbReference type="PROSITE-ProRule" id="PRU00259"/>
    </source>
</evidence>
<feature type="repeat" description="ARM" evidence="2">
    <location>
        <begin position="214"/>
        <end position="257"/>
    </location>
</feature>
<dbReference type="InterPro" id="IPR056694">
    <property type="entry name" value="DUF7792"/>
</dbReference>
<keyword evidence="6" id="KW-1185">Reference proteome</keyword>
<evidence type="ECO:0000256" key="1">
    <source>
        <dbReference type="ARBA" id="ARBA00022737"/>
    </source>
</evidence>
<feature type="compositionally biased region" description="Basic and acidic residues" evidence="3">
    <location>
        <begin position="373"/>
        <end position="383"/>
    </location>
</feature>
<organism evidence="5 6">
    <name type="scientific">Saponaria officinalis</name>
    <name type="common">Common soapwort</name>
    <name type="synonym">Lychnis saponaria</name>
    <dbReference type="NCBI Taxonomy" id="3572"/>
    <lineage>
        <taxon>Eukaryota</taxon>
        <taxon>Viridiplantae</taxon>
        <taxon>Streptophyta</taxon>
        <taxon>Embryophyta</taxon>
        <taxon>Tracheophyta</taxon>
        <taxon>Spermatophyta</taxon>
        <taxon>Magnoliopsida</taxon>
        <taxon>eudicotyledons</taxon>
        <taxon>Gunneridae</taxon>
        <taxon>Pentapetalae</taxon>
        <taxon>Caryophyllales</taxon>
        <taxon>Caryophyllaceae</taxon>
        <taxon>Caryophylleae</taxon>
        <taxon>Saponaria</taxon>
    </lineage>
</organism>
<evidence type="ECO:0000313" key="5">
    <source>
        <dbReference type="EMBL" id="KAK9675540.1"/>
    </source>
</evidence>
<dbReference type="InterPro" id="IPR036537">
    <property type="entry name" value="Adaptor_Cbl_N_dom_sf"/>
</dbReference>
<dbReference type="PANTHER" id="PTHR46168">
    <property type="entry name" value="ARMADILLO REPEAT ONLY 4"/>
    <property type="match status" value="1"/>
</dbReference>
<evidence type="ECO:0000256" key="3">
    <source>
        <dbReference type="SAM" id="MobiDB-lite"/>
    </source>
</evidence>
<dbReference type="Pfam" id="PF00514">
    <property type="entry name" value="Arm"/>
    <property type="match status" value="1"/>
</dbReference>
<dbReference type="SUPFAM" id="SSF48371">
    <property type="entry name" value="ARM repeat"/>
    <property type="match status" value="1"/>
</dbReference>
<dbReference type="Gene3D" id="1.20.930.20">
    <property type="entry name" value="Adaptor protein Cbl, N-terminal domain"/>
    <property type="match status" value="1"/>
</dbReference>
<sequence length="636" mass="70400">MTVVDTAEEMTLEEELSCPIILAERVRKSVAESVSFKFECSEIGKQVDRISQMLRSTVRITTSPSAACIYDRPIRRVASDVARNLDRAVSLVRKCRRRSFLHRVVNLVTAADFRKVFSHLDASIADMRWLLSVLSCASAAADGGGVGRERTITTEIVLSLPPIASNDPILSWVWSFTATVQMSGQLPCRIEAANELASLAQDNDRNKKMIVEEGGVPPLLKLLKESASPEAQIAAAIALHNLANDQERVRVIVDSLGIAIIVQVLSDSPMNVQIRVSNLVSRMAEFDDVAKEEFARENVIRPLVSLLSFETFDDVFDSKKGSNDKQTIHSLVQINKEKVDRKDVSMRTRLSSSCSSVSSKYSDGGSTRGGVQTRKEREMESPEVKRELKVNCARALWMLAKNSVSNSRRITETKGLLCLAKLIEKEHGDLQLNCLMTIMEITTAAESNVDLRRSAFKTNSPAAKAVVEQLLRVIKESSNSLYKIPAIRSIGSLSRTFHARETRVIGPLVEQLSCRDHEVGTEAAIALGKFVCPGNFLCQEHAKTVIESNGVIPLMRLLREGETTQIHALILLCYLAIQASNTEALEQARVLTALEGADRSTVAQNPELRELITQAIYHLDLYRGDIHPLRQSSLRI</sequence>
<dbReference type="PANTHER" id="PTHR46168:SF1">
    <property type="entry name" value="ARMADILLO REPEAT ONLY 4"/>
    <property type="match status" value="1"/>
</dbReference>
<dbReference type="Proteomes" id="UP001443914">
    <property type="component" value="Unassembled WGS sequence"/>
</dbReference>
<dbReference type="Gene3D" id="1.25.10.10">
    <property type="entry name" value="Leucine-rich Repeat Variant"/>
    <property type="match status" value="2"/>
</dbReference>
<evidence type="ECO:0000259" key="4">
    <source>
        <dbReference type="Pfam" id="PF25055"/>
    </source>
</evidence>
<protein>
    <recommendedName>
        <fullName evidence="4">DUF7792 domain-containing protein</fullName>
    </recommendedName>
</protein>
<dbReference type="SMART" id="SM00185">
    <property type="entry name" value="ARM"/>
    <property type="match status" value="3"/>
</dbReference>
<dbReference type="EMBL" id="JBDFQZ010000011">
    <property type="protein sequence ID" value="KAK9675540.1"/>
    <property type="molecule type" value="Genomic_DNA"/>
</dbReference>
<dbReference type="InterPro" id="IPR016024">
    <property type="entry name" value="ARM-type_fold"/>
</dbReference>
<dbReference type="InterPro" id="IPR000225">
    <property type="entry name" value="Armadillo"/>
</dbReference>
<name>A0AAW1HGL3_SAPOF</name>
<dbReference type="AlphaFoldDB" id="A0AAW1HGL3"/>
<keyword evidence="1" id="KW-0677">Repeat</keyword>
<feature type="region of interest" description="Disordered" evidence="3">
    <location>
        <begin position="342"/>
        <end position="383"/>
    </location>
</feature>
<gene>
    <name evidence="5" type="ORF">RND81_11G013700</name>
</gene>
<feature type="domain" description="DUF7792" evidence="4">
    <location>
        <begin position="13"/>
        <end position="134"/>
    </location>
</feature>
<accession>A0AAW1HGL3</accession>
<dbReference type="InterPro" id="IPR011989">
    <property type="entry name" value="ARM-like"/>
</dbReference>
<dbReference type="GO" id="GO:0007166">
    <property type="term" value="P:cell surface receptor signaling pathway"/>
    <property type="evidence" value="ECO:0007669"/>
    <property type="project" value="InterPro"/>
</dbReference>